<evidence type="ECO:0000256" key="2">
    <source>
        <dbReference type="SAM" id="SignalP"/>
    </source>
</evidence>
<keyword evidence="2" id="KW-0732">Signal</keyword>
<dbReference type="Proteomes" id="UP000789375">
    <property type="component" value="Unassembled WGS sequence"/>
</dbReference>
<gene>
    <name evidence="4" type="ORF">FMOSSE_LOCUS5606</name>
</gene>
<feature type="chain" id="PRO_5040201954" description="Phosphatidylglycerol/phosphatidylinositol transfer protein" evidence="2">
    <location>
        <begin position="21"/>
        <end position="153"/>
    </location>
</feature>
<dbReference type="AlphaFoldDB" id="A0A9N9FHB2"/>
<evidence type="ECO:0000256" key="1">
    <source>
        <dbReference type="ARBA" id="ARBA00016056"/>
    </source>
</evidence>
<sequence>MNRTFIFALILMVVFSTANAKTKFKKCENDRFSPPLLSVKVHPDPVVSGKLATFKVSGTIPTKITENTAILVYYNDLASKQIVGDHHLESICEGTECSIEANTPFTKKFKFLTPQLPFEYQINVAVVETFDGQPDLGPYLACAIATHIIPTPT</sequence>
<dbReference type="InterPro" id="IPR003172">
    <property type="entry name" value="ML_dom"/>
</dbReference>
<dbReference type="EMBL" id="CAJVPP010001086">
    <property type="protein sequence ID" value="CAG8533083.1"/>
    <property type="molecule type" value="Genomic_DNA"/>
</dbReference>
<feature type="signal peptide" evidence="2">
    <location>
        <begin position="1"/>
        <end position="20"/>
    </location>
</feature>
<dbReference type="Pfam" id="PF02221">
    <property type="entry name" value="E1_DerP2_DerF2"/>
    <property type="match status" value="1"/>
</dbReference>
<proteinExistence type="predicted"/>
<reference evidence="4" key="1">
    <citation type="submission" date="2021-06" db="EMBL/GenBank/DDBJ databases">
        <authorList>
            <person name="Kallberg Y."/>
            <person name="Tangrot J."/>
            <person name="Rosling A."/>
        </authorList>
    </citation>
    <scope>NUCLEOTIDE SEQUENCE</scope>
    <source>
        <strain evidence="4">87-6 pot B 2015</strain>
    </source>
</reference>
<evidence type="ECO:0000313" key="4">
    <source>
        <dbReference type="EMBL" id="CAG8533083.1"/>
    </source>
</evidence>
<comment type="caution">
    <text evidence="4">The sequence shown here is derived from an EMBL/GenBank/DDBJ whole genome shotgun (WGS) entry which is preliminary data.</text>
</comment>
<organism evidence="4 5">
    <name type="scientific">Funneliformis mosseae</name>
    <name type="common">Endomycorrhizal fungus</name>
    <name type="synonym">Glomus mosseae</name>
    <dbReference type="NCBI Taxonomy" id="27381"/>
    <lineage>
        <taxon>Eukaryota</taxon>
        <taxon>Fungi</taxon>
        <taxon>Fungi incertae sedis</taxon>
        <taxon>Mucoromycota</taxon>
        <taxon>Glomeromycotina</taxon>
        <taxon>Glomeromycetes</taxon>
        <taxon>Glomerales</taxon>
        <taxon>Glomeraceae</taxon>
        <taxon>Funneliformis</taxon>
    </lineage>
</organism>
<accession>A0A9N9FHB2</accession>
<dbReference type="InterPro" id="IPR014756">
    <property type="entry name" value="Ig_E-set"/>
</dbReference>
<dbReference type="SUPFAM" id="SSF81296">
    <property type="entry name" value="E set domains"/>
    <property type="match status" value="1"/>
</dbReference>
<evidence type="ECO:0000259" key="3">
    <source>
        <dbReference type="Pfam" id="PF02221"/>
    </source>
</evidence>
<protein>
    <recommendedName>
        <fullName evidence="1">Phosphatidylglycerol/phosphatidylinositol transfer protein</fullName>
    </recommendedName>
</protein>
<name>A0A9N9FHB2_FUNMO</name>
<evidence type="ECO:0000313" key="5">
    <source>
        <dbReference type="Proteomes" id="UP000789375"/>
    </source>
</evidence>
<feature type="domain" description="MD-2-related lipid-recognition" evidence="3">
    <location>
        <begin position="22"/>
        <end position="128"/>
    </location>
</feature>
<keyword evidence="5" id="KW-1185">Reference proteome</keyword>